<dbReference type="PANTHER" id="PTHR18934">
    <property type="entry name" value="ATP-DEPENDENT RNA HELICASE"/>
    <property type="match status" value="1"/>
</dbReference>
<dbReference type="GO" id="GO:0003724">
    <property type="term" value="F:RNA helicase activity"/>
    <property type="evidence" value="ECO:0007669"/>
    <property type="project" value="UniProtKB-EC"/>
</dbReference>
<dbReference type="SUPFAM" id="SSF52540">
    <property type="entry name" value="P-loop containing nucleoside triphosphate hydrolases"/>
    <property type="match status" value="1"/>
</dbReference>
<keyword evidence="4" id="KW-0347">Helicase</keyword>
<reference evidence="10 11" key="1">
    <citation type="submission" date="2020-08" db="EMBL/GenBank/DDBJ databases">
        <title>Aphidius gifuensis genome sequencing and assembly.</title>
        <authorList>
            <person name="Du Z."/>
        </authorList>
    </citation>
    <scope>NUCLEOTIDE SEQUENCE [LARGE SCALE GENOMIC DNA]</scope>
    <source>
        <strain evidence="10">YNYX2018</strain>
        <tissue evidence="10">Adults</tissue>
    </source>
</reference>
<dbReference type="SMART" id="SM00490">
    <property type="entry name" value="HELICc"/>
    <property type="match status" value="1"/>
</dbReference>
<dbReference type="EMBL" id="JACMRX010000004">
    <property type="protein sequence ID" value="KAF7990760.1"/>
    <property type="molecule type" value="Genomic_DNA"/>
</dbReference>
<keyword evidence="5" id="KW-0067">ATP-binding</keyword>
<organism evidence="10 11">
    <name type="scientific">Aphidius gifuensis</name>
    <name type="common">Parasitoid wasp</name>
    <dbReference type="NCBI Taxonomy" id="684658"/>
    <lineage>
        <taxon>Eukaryota</taxon>
        <taxon>Metazoa</taxon>
        <taxon>Ecdysozoa</taxon>
        <taxon>Arthropoda</taxon>
        <taxon>Hexapoda</taxon>
        <taxon>Insecta</taxon>
        <taxon>Pterygota</taxon>
        <taxon>Neoptera</taxon>
        <taxon>Endopterygota</taxon>
        <taxon>Hymenoptera</taxon>
        <taxon>Apocrita</taxon>
        <taxon>Ichneumonoidea</taxon>
        <taxon>Braconidae</taxon>
        <taxon>Aphidiinae</taxon>
        <taxon>Aphidius</taxon>
    </lineage>
</organism>
<dbReference type="Pfam" id="PF00271">
    <property type="entry name" value="Helicase_C"/>
    <property type="match status" value="1"/>
</dbReference>
<feature type="region of interest" description="Disordered" evidence="7">
    <location>
        <begin position="32"/>
        <end position="57"/>
    </location>
</feature>
<dbReference type="PROSITE" id="PS51194">
    <property type="entry name" value="HELICASE_CTER"/>
    <property type="match status" value="1"/>
</dbReference>
<evidence type="ECO:0000313" key="10">
    <source>
        <dbReference type="EMBL" id="KAF7990760.1"/>
    </source>
</evidence>
<dbReference type="PROSITE" id="PS51192">
    <property type="entry name" value="HELICASE_ATP_BIND_1"/>
    <property type="match status" value="1"/>
</dbReference>
<dbReference type="CDD" id="cd17978">
    <property type="entry name" value="DEXHc_DHX33"/>
    <property type="match status" value="1"/>
</dbReference>
<dbReference type="GO" id="GO:0045943">
    <property type="term" value="P:positive regulation of transcription by RNA polymerase I"/>
    <property type="evidence" value="ECO:0007669"/>
    <property type="project" value="TreeGrafter"/>
</dbReference>
<sequence>MGVYDHDESKYNLMGSSKVFSKVTTKRPTPVIFKDGTNNKKLKHDDDGNNNIKKDNTDKNTLTIQQQRESLPVYLHRKRLMEKIRENDSLIVIGETGSGKTTQIPQLLLKFGIVGCSGRIGITQPRRVAAVSIAKRVSQEQNVQIGKLVGYCVRFEDVTSSQTRIKYLTDGMMVREAMNNECLTNYSVIILDEAHERSVQTDVLLGVARRAQNLRKKKNLTPLKLIIMSATMDVDKFHKYFQAPVIYLEGRQFPVNIYHSIKKQDDYVFSSLVTAFQIHRESPANEDILIFLTGQEEIEAAVTSARQVNKQLEGKGYPNLKIFPLYSALPNHQQLEAFKPSSAGLRKLVIATNVAETSVTIGGICHIIDTGVVKSRTHHPTTGLDVLKVEKISKAQAWQRTGRAGRERAGNCYRTFTKIDFDKMKEMPIPEIQRCSLAGVALQLLTIGIDITTFDFIDKPPKESIDIAITSLKKLGAIENTPPILTKIGKTMSRFPLDPRFTKVLMASVEYKCLDEALTVIALLSGESIFTEHPGKREQAHAAKARFASPDGDHVTMLNVYRSYLNVTQKKMWCNENSIHHRNLEYAIDVRRQLETLATKANLEISSCGNNTEPLRRALLEGLSDNLAEIQRDNSYITVSTRCPVAIHPSSSLHTLRPPLILFTEVVVTGKCYLRNLSVIENSWLMSKSSSSSSN</sequence>
<dbReference type="InterPro" id="IPR011545">
    <property type="entry name" value="DEAD/DEAH_box_helicase_dom"/>
</dbReference>
<keyword evidence="3" id="KW-0378">Hydrolase</keyword>
<dbReference type="InterPro" id="IPR007502">
    <property type="entry name" value="Helicase-assoc_dom"/>
</dbReference>
<feature type="domain" description="Helicase C-terminal" evidence="9">
    <location>
        <begin position="271"/>
        <end position="448"/>
    </location>
</feature>
<gene>
    <name evidence="10" type="ORF">HCN44_000565</name>
</gene>
<dbReference type="GO" id="GO:0005524">
    <property type="term" value="F:ATP binding"/>
    <property type="evidence" value="ECO:0007669"/>
    <property type="project" value="UniProtKB-KW"/>
</dbReference>
<comment type="caution">
    <text evidence="10">The sequence shown here is derived from an EMBL/GenBank/DDBJ whole genome shotgun (WGS) entry which is preliminary data.</text>
</comment>
<evidence type="ECO:0000256" key="4">
    <source>
        <dbReference type="ARBA" id="ARBA00022806"/>
    </source>
</evidence>
<dbReference type="SMART" id="SM00847">
    <property type="entry name" value="HA2"/>
    <property type="match status" value="1"/>
</dbReference>
<dbReference type="GO" id="GO:0003725">
    <property type="term" value="F:double-stranded RNA binding"/>
    <property type="evidence" value="ECO:0007669"/>
    <property type="project" value="TreeGrafter"/>
</dbReference>
<dbReference type="Pfam" id="PF21010">
    <property type="entry name" value="HA2_C"/>
    <property type="match status" value="1"/>
</dbReference>
<dbReference type="FunFam" id="3.40.50.300:FF:000145">
    <property type="entry name" value="probable ATP-dependent RNA helicase DHX40"/>
    <property type="match status" value="1"/>
</dbReference>
<evidence type="ECO:0000256" key="3">
    <source>
        <dbReference type="ARBA" id="ARBA00022801"/>
    </source>
</evidence>
<dbReference type="PROSITE" id="PS00690">
    <property type="entry name" value="DEAH_ATP_HELICASE"/>
    <property type="match status" value="1"/>
</dbReference>
<dbReference type="GO" id="GO:0016787">
    <property type="term" value="F:hydrolase activity"/>
    <property type="evidence" value="ECO:0007669"/>
    <property type="project" value="UniProtKB-KW"/>
</dbReference>
<dbReference type="Proteomes" id="UP000639338">
    <property type="component" value="Unassembled WGS sequence"/>
</dbReference>
<dbReference type="GO" id="GO:0005730">
    <property type="term" value="C:nucleolus"/>
    <property type="evidence" value="ECO:0007669"/>
    <property type="project" value="UniProtKB-ARBA"/>
</dbReference>
<dbReference type="Pfam" id="PF00270">
    <property type="entry name" value="DEAD"/>
    <property type="match status" value="1"/>
</dbReference>
<evidence type="ECO:0000256" key="2">
    <source>
        <dbReference type="ARBA" id="ARBA00022741"/>
    </source>
</evidence>
<dbReference type="Gene3D" id="3.40.50.300">
    <property type="entry name" value="P-loop containing nucleotide triphosphate hydrolases"/>
    <property type="match status" value="2"/>
</dbReference>
<proteinExistence type="predicted"/>
<dbReference type="FunFam" id="3.40.50.300:FF:000750">
    <property type="entry name" value="Putative ATP-dependent RNA helicase DHX33"/>
    <property type="match status" value="1"/>
</dbReference>
<dbReference type="CDD" id="cd18791">
    <property type="entry name" value="SF2_C_RHA"/>
    <property type="match status" value="1"/>
</dbReference>
<dbReference type="SMART" id="SM00487">
    <property type="entry name" value="DEXDc"/>
    <property type="match status" value="1"/>
</dbReference>
<feature type="compositionally biased region" description="Basic and acidic residues" evidence="7">
    <location>
        <begin position="43"/>
        <end position="57"/>
    </location>
</feature>
<dbReference type="Gene3D" id="1.20.120.1080">
    <property type="match status" value="1"/>
</dbReference>
<evidence type="ECO:0000256" key="5">
    <source>
        <dbReference type="ARBA" id="ARBA00022840"/>
    </source>
</evidence>
<accession>A0A834XS29</accession>
<name>A0A834XS29_APHGI</name>
<dbReference type="InterPro" id="IPR048333">
    <property type="entry name" value="HA2_WH"/>
</dbReference>
<dbReference type="InterPro" id="IPR014001">
    <property type="entry name" value="Helicase_ATP-bd"/>
</dbReference>
<evidence type="ECO:0000259" key="8">
    <source>
        <dbReference type="PROSITE" id="PS51192"/>
    </source>
</evidence>
<dbReference type="Pfam" id="PF07717">
    <property type="entry name" value="OB_NTP_bind"/>
    <property type="match status" value="1"/>
</dbReference>
<dbReference type="OrthoDB" id="10253254at2759"/>
<dbReference type="InterPro" id="IPR011709">
    <property type="entry name" value="DEAD-box_helicase_OB_fold"/>
</dbReference>
<keyword evidence="2" id="KW-0547">Nucleotide-binding</keyword>
<dbReference type="InterPro" id="IPR002464">
    <property type="entry name" value="DNA/RNA_helicase_DEAH_CS"/>
</dbReference>
<evidence type="ECO:0000256" key="7">
    <source>
        <dbReference type="SAM" id="MobiDB-lite"/>
    </source>
</evidence>
<feature type="domain" description="Helicase ATP-binding" evidence="8">
    <location>
        <begin position="81"/>
        <end position="250"/>
    </location>
</feature>
<evidence type="ECO:0000313" key="11">
    <source>
        <dbReference type="Proteomes" id="UP000639338"/>
    </source>
</evidence>
<evidence type="ECO:0000256" key="1">
    <source>
        <dbReference type="ARBA" id="ARBA00012552"/>
    </source>
</evidence>
<dbReference type="EC" id="3.6.4.13" evidence="1"/>
<comment type="catalytic activity">
    <reaction evidence="6">
        <text>ATP + H2O = ADP + phosphate + H(+)</text>
        <dbReference type="Rhea" id="RHEA:13065"/>
        <dbReference type="ChEBI" id="CHEBI:15377"/>
        <dbReference type="ChEBI" id="CHEBI:15378"/>
        <dbReference type="ChEBI" id="CHEBI:30616"/>
        <dbReference type="ChEBI" id="CHEBI:43474"/>
        <dbReference type="ChEBI" id="CHEBI:456216"/>
        <dbReference type="EC" id="3.6.4.13"/>
    </reaction>
</comment>
<evidence type="ECO:0000259" key="9">
    <source>
        <dbReference type="PROSITE" id="PS51194"/>
    </source>
</evidence>
<dbReference type="Pfam" id="PF04408">
    <property type="entry name" value="WHD_HA2"/>
    <property type="match status" value="1"/>
</dbReference>
<keyword evidence="11" id="KW-1185">Reference proteome</keyword>
<dbReference type="PANTHER" id="PTHR18934:SF118">
    <property type="entry name" value="ATP-DEPENDENT RNA HELICASE DHX33"/>
    <property type="match status" value="1"/>
</dbReference>
<dbReference type="InterPro" id="IPR027417">
    <property type="entry name" value="P-loop_NTPase"/>
</dbReference>
<evidence type="ECO:0000256" key="6">
    <source>
        <dbReference type="ARBA" id="ARBA00047984"/>
    </source>
</evidence>
<protein>
    <recommendedName>
        <fullName evidence="1">RNA helicase</fullName>
        <ecNumber evidence="1">3.6.4.13</ecNumber>
    </recommendedName>
</protein>
<dbReference type="InterPro" id="IPR001650">
    <property type="entry name" value="Helicase_C-like"/>
</dbReference>
<dbReference type="AlphaFoldDB" id="A0A834XS29"/>